<protein>
    <recommendedName>
        <fullName evidence="1">Stage 0 sporulation protein A homolog</fullName>
    </recommendedName>
</protein>
<dbReference type="InterPro" id="IPR011006">
    <property type="entry name" value="CheY-like_superfamily"/>
</dbReference>
<dbReference type="Gene3D" id="6.10.250.690">
    <property type="match status" value="1"/>
</dbReference>
<evidence type="ECO:0000256" key="9">
    <source>
        <dbReference type="PROSITE-ProRule" id="PRU01091"/>
    </source>
</evidence>
<dbReference type="GO" id="GO:0000156">
    <property type="term" value="F:phosphorelay response regulator activity"/>
    <property type="evidence" value="ECO:0007669"/>
    <property type="project" value="TreeGrafter"/>
</dbReference>
<gene>
    <name evidence="12" type="ORF">J0B03_11945</name>
</gene>
<dbReference type="Proteomes" id="UP000663499">
    <property type="component" value="Chromosome"/>
</dbReference>
<dbReference type="GO" id="GO:0005829">
    <property type="term" value="C:cytosol"/>
    <property type="evidence" value="ECO:0007669"/>
    <property type="project" value="TreeGrafter"/>
</dbReference>
<evidence type="ECO:0000256" key="6">
    <source>
        <dbReference type="ARBA" id="ARBA00023163"/>
    </source>
</evidence>
<evidence type="ECO:0000256" key="2">
    <source>
        <dbReference type="ARBA" id="ARBA00022553"/>
    </source>
</evidence>
<dbReference type="SMART" id="SM00448">
    <property type="entry name" value="REC"/>
    <property type="match status" value="1"/>
</dbReference>
<keyword evidence="3" id="KW-0902">Two-component regulatory system</keyword>
<dbReference type="PROSITE" id="PS50110">
    <property type="entry name" value="RESPONSE_REGULATORY"/>
    <property type="match status" value="1"/>
</dbReference>
<dbReference type="GO" id="GO:0032993">
    <property type="term" value="C:protein-DNA complex"/>
    <property type="evidence" value="ECO:0007669"/>
    <property type="project" value="TreeGrafter"/>
</dbReference>
<evidence type="ECO:0000256" key="3">
    <source>
        <dbReference type="ARBA" id="ARBA00023012"/>
    </source>
</evidence>
<dbReference type="InterPro" id="IPR001867">
    <property type="entry name" value="OmpR/PhoB-type_DNA-bd"/>
</dbReference>
<feature type="DNA-binding region" description="OmpR/PhoB-type" evidence="9">
    <location>
        <begin position="124"/>
        <end position="220"/>
    </location>
</feature>
<keyword evidence="5 9" id="KW-0238">DNA-binding</keyword>
<dbReference type="AlphaFoldDB" id="A0A974XHJ0"/>
<keyword evidence="6" id="KW-0804">Transcription</keyword>
<sequence>MQKIFVVEDDKNLRNLIRDYLVKEGYQVTTAVDGNDALAQWRHHLADLVILDVMMPGLDGYEVLEYIREESSVPVIFLTAKGELSDRIQGFETGADDYMTKPFSIKELLMRIKAILKRTEEEKPEIWKHGLIEIHPRNMEAFVDGNRVDLTTREYDLLIYLVENAGIPVRRETIIDRIWGLDFDGDDRAVDTAIKRLRKKMGRGEDYIKTIRGIGYKFEVEK</sequence>
<dbReference type="FunFam" id="3.40.50.2300:FF:000001">
    <property type="entry name" value="DNA-binding response regulator PhoB"/>
    <property type="match status" value="1"/>
</dbReference>
<feature type="modified residue" description="4-aspartylphosphate" evidence="8">
    <location>
        <position position="52"/>
    </location>
</feature>
<dbReference type="InterPro" id="IPR039420">
    <property type="entry name" value="WalR-like"/>
</dbReference>
<dbReference type="Pfam" id="PF00486">
    <property type="entry name" value="Trans_reg_C"/>
    <property type="match status" value="1"/>
</dbReference>
<dbReference type="KEGG" id="alka:J0B03_11945"/>
<dbReference type="CDD" id="cd17574">
    <property type="entry name" value="REC_OmpR"/>
    <property type="match status" value="1"/>
</dbReference>
<reference evidence="12" key="1">
    <citation type="submission" date="2021-03" db="EMBL/GenBank/DDBJ databases">
        <title>Alkalibacter marinus sp. nov., isolated from tidal flat sediment.</title>
        <authorList>
            <person name="Namirimu T."/>
            <person name="Yang J.-A."/>
            <person name="Yang S.-H."/>
            <person name="Kim Y.-J."/>
            <person name="Kwon K.K."/>
        </authorList>
    </citation>
    <scope>NUCLEOTIDE SEQUENCE</scope>
    <source>
        <strain evidence="12">ES005</strain>
    </source>
</reference>
<dbReference type="InterPro" id="IPR001789">
    <property type="entry name" value="Sig_transdc_resp-reg_receiver"/>
</dbReference>
<evidence type="ECO:0000256" key="5">
    <source>
        <dbReference type="ARBA" id="ARBA00023125"/>
    </source>
</evidence>
<evidence type="ECO:0000313" key="12">
    <source>
        <dbReference type="EMBL" id="QSX08478.1"/>
    </source>
</evidence>
<evidence type="ECO:0000256" key="1">
    <source>
        <dbReference type="ARBA" id="ARBA00018672"/>
    </source>
</evidence>
<name>A0A974XHJ0_9FIRM</name>
<evidence type="ECO:0000256" key="8">
    <source>
        <dbReference type="PROSITE-ProRule" id="PRU00169"/>
    </source>
</evidence>
<dbReference type="GO" id="GO:0006355">
    <property type="term" value="P:regulation of DNA-templated transcription"/>
    <property type="evidence" value="ECO:0007669"/>
    <property type="project" value="InterPro"/>
</dbReference>
<evidence type="ECO:0000256" key="7">
    <source>
        <dbReference type="ARBA" id="ARBA00024867"/>
    </source>
</evidence>
<organism evidence="12 13">
    <name type="scientific">Alkalibacter rhizosphaerae</name>
    <dbReference type="NCBI Taxonomy" id="2815577"/>
    <lineage>
        <taxon>Bacteria</taxon>
        <taxon>Bacillati</taxon>
        <taxon>Bacillota</taxon>
        <taxon>Clostridia</taxon>
        <taxon>Eubacteriales</taxon>
        <taxon>Eubacteriaceae</taxon>
        <taxon>Alkalibacter</taxon>
    </lineage>
</organism>
<dbReference type="GO" id="GO:0000976">
    <property type="term" value="F:transcription cis-regulatory region binding"/>
    <property type="evidence" value="ECO:0007669"/>
    <property type="project" value="TreeGrafter"/>
</dbReference>
<keyword evidence="4" id="KW-0805">Transcription regulation</keyword>
<dbReference type="RefSeq" id="WP_207299819.1">
    <property type="nucleotide sequence ID" value="NZ_CP071444.1"/>
</dbReference>
<dbReference type="Gene3D" id="1.10.10.10">
    <property type="entry name" value="Winged helix-like DNA-binding domain superfamily/Winged helix DNA-binding domain"/>
    <property type="match status" value="1"/>
</dbReference>
<dbReference type="Pfam" id="PF00072">
    <property type="entry name" value="Response_reg"/>
    <property type="match status" value="1"/>
</dbReference>
<feature type="domain" description="OmpR/PhoB-type" evidence="11">
    <location>
        <begin position="124"/>
        <end position="220"/>
    </location>
</feature>
<dbReference type="PANTHER" id="PTHR48111:SF21">
    <property type="entry name" value="DNA-BINDING DUAL MASTER TRANSCRIPTIONAL REGULATOR RPAA"/>
    <property type="match status" value="1"/>
</dbReference>
<keyword evidence="2 8" id="KW-0597">Phosphoprotein</keyword>
<evidence type="ECO:0000259" key="11">
    <source>
        <dbReference type="PROSITE" id="PS51755"/>
    </source>
</evidence>
<dbReference type="InterPro" id="IPR036388">
    <property type="entry name" value="WH-like_DNA-bd_sf"/>
</dbReference>
<comment type="function">
    <text evidence="7">May play the central regulatory role in sporulation. It may be an element of the effector pathway responsible for the activation of sporulation genes in response to nutritional stress. Spo0A may act in concert with spo0H (a sigma factor) to control the expression of some genes that are critical to the sporulation process.</text>
</comment>
<feature type="domain" description="Response regulatory" evidence="10">
    <location>
        <begin position="3"/>
        <end position="116"/>
    </location>
</feature>
<accession>A0A974XHJ0</accession>
<evidence type="ECO:0000256" key="4">
    <source>
        <dbReference type="ARBA" id="ARBA00023015"/>
    </source>
</evidence>
<keyword evidence="13" id="KW-1185">Reference proteome</keyword>
<dbReference type="CDD" id="cd00383">
    <property type="entry name" value="trans_reg_C"/>
    <property type="match status" value="1"/>
</dbReference>
<proteinExistence type="predicted"/>
<dbReference type="SMART" id="SM00862">
    <property type="entry name" value="Trans_reg_C"/>
    <property type="match status" value="1"/>
</dbReference>
<dbReference type="PROSITE" id="PS51755">
    <property type="entry name" value="OMPR_PHOB"/>
    <property type="match status" value="1"/>
</dbReference>
<evidence type="ECO:0000313" key="13">
    <source>
        <dbReference type="Proteomes" id="UP000663499"/>
    </source>
</evidence>
<dbReference type="Gene3D" id="3.40.50.2300">
    <property type="match status" value="1"/>
</dbReference>
<dbReference type="PANTHER" id="PTHR48111">
    <property type="entry name" value="REGULATOR OF RPOS"/>
    <property type="match status" value="1"/>
</dbReference>
<dbReference type="SUPFAM" id="SSF52172">
    <property type="entry name" value="CheY-like"/>
    <property type="match status" value="1"/>
</dbReference>
<evidence type="ECO:0000259" key="10">
    <source>
        <dbReference type="PROSITE" id="PS50110"/>
    </source>
</evidence>
<dbReference type="EMBL" id="CP071444">
    <property type="protein sequence ID" value="QSX08478.1"/>
    <property type="molecule type" value="Genomic_DNA"/>
</dbReference>